<keyword evidence="8" id="KW-1015">Disulfide bond</keyword>
<dbReference type="Pfam" id="PF00212">
    <property type="entry name" value="ANP"/>
    <property type="match status" value="1"/>
</dbReference>
<comment type="similarity">
    <text evidence="2">Belongs to the natriuretic peptide family.</text>
</comment>
<dbReference type="GO" id="GO:0019934">
    <property type="term" value="P:cGMP-mediated signaling"/>
    <property type="evidence" value="ECO:0007669"/>
    <property type="project" value="TreeGrafter"/>
</dbReference>
<evidence type="ECO:0000256" key="11">
    <source>
        <dbReference type="ARBA" id="ARBA00032369"/>
    </source>
</evidence>
<evidence type="ECO:0000256" key="5">
    <source>
        <dbReference type="ARBA" id="ARBA00022702"/>
    </source>
</evidence>
<dbReference type="OrthoDB" id="9892281at2759"/>
<dbReference type="InterPro" id="IPR000663">
    <property type="entry name" value="Natr_peptide"/>
</dbReference>
<evidence type="ECO:0000256" key="1">
    <source>
        <dbReference type="ARBA" id="ARBA00004613"/>
    </source>
</evidence>
<dbReference type="InterPro" id="IPR030480">
    <property type="entry name" value="Natr_peptide_CS"/>
</dbReference>
<keyword evidence="15" id="KW-1185">Reference proteome</keyword>
<keyword evidence="7" id="KW-0838">Vasoactive</keyword>
<dbReference type="GO" id="GO:0007168">
    <property type="term" value="P:receptor guanylyl cyclase signaling pathway"/>
    <property type="evidence" value="ECO:0007669"/>
    <property type="project" value="TreeGrafter"/>
</dbReference>
<feature type="region of interest" description="Disordered" evidence="13">
    <location>
        <begin position="27"/>
        <end position="93"/>
    </location>
</feature>
<name>A0A8B7R3L9_HIPAR</name>
<dbReference type="CTD" id="4879"/>
<dbReference type="GO" id="GO:0005179">
    <property type="term" value="F:hormone activity"/>
    <property type="evidence" value="ECO:0007669"/>
    <property type="project" value="UniProtKB-KW"/>
</dbReference>
<dbReference type="Proteomes" id="UP000694851">
    <property type="component" value="Unplaced"/>
</dbReference>
<keyword evidence="5" id="KW-0372">Hormone</keyword>
<evidence type="ECO:0000256" key="2">
    <source>
        <dbReference type="ARBA" id="ARBA00009041"/>
    </source>
</evidence>
<evidence type="ECO:0000256" key="9">
    <source>
        <dbReference type="ARBA" id="ARBA00031802"/>
    </source>
</evidence>
<sequence>MDPQMAQPRALLLLLLLHLSLRGGRCHPLGGPGPALEPSKAQDKVSELQEGQVAPEPLQQDSGSGKAWEAKRAGRDVGPGPGDPQALQRPQVTTMKPVLDSCFGRKIDRINFHSRLGCNVVS</sequence>
<organism evidence="15 16">
    <name type="scientific">Hipposideros armiger</name>
    <name type="common">Great Himalayan leaf-nosed bat</name>
    <dbReference type="NCBI Taxonomy" id="186990"/>
    <lineage>
        <taxon>Eukaryota</taxon>
        <taxon>Metazoa</taxon>
        <taxon>Chordata</taxon>
        <taxon>Craniata</taxon>
        <taxon>Vertebrata</taxon>
        <taxon>Euteleostomi</taxon>
        <taxon>Mammalia</taxon>
        <taxon>Eutheria</taxon>
        <taxon>Laurasiatheria</taxon>
        <taxon>Chiroptera</taxon>
        <taxon>Yinpterochiroptera</taxon>
        <taxon>Rhinolophoidea</taxon>
        <taxon>Hipposideridae</taxon>
        <taxon>Hipposideros</taxon>
    </lineage>
</organism>
<evidence type="ECO:0000256" key="13">
    <source>
        <dbReference type="SAM" id="MobiDB-lite"/>
    </source>
</evidence>
<evidence type="ECO:0000256" key="8">
    <source>
        <dbReference type="ARBA" id="ARBA00023157"/>
    </source>
</evidence>
<protein>
    <recommendedName>
        <fullName evidence="3">Natriuretic peptides B</fullName>
    </recommendedName>
    <alternativeName>
        <fullName evidence="9">Brain natriuretic factor prohormone</fullName>
    </alternativeName>
    <alternativeName>
        <fullName evidence="10">Gamma-brain natriuretic peptide</fullName>
    </alternativeName>
    <alternativeName>
        <fullName evidence="11">Iso-ANP</fullName>
    </alternativeName>
</protein>
<dbReference type="PROSITE" id="PS00263">
    <property type="entry name" value="NATRIURETIC_PEPTIDE"/>
    <property type="match status" value="1"/>
</dbReference>
<evidence type="ECO:0000256" key="3">
    <source>
        <dbReference type="ARBA" id="ARBA00020075"/>
    </source>
</evidence>
<evidence type="ECO:0000256" key="4">
    <source>
        <dbReference type="ARBA" id="ARBA00022525"/>
    </source>
</evidence>
<evidence type="ECO:0000256" key="7">
    <source>
        <dbReference type="ARBA" id="ARBA00022858"/>
    </source>
</evidence>
<evidence type="ECO:0000313" key="16">
    <source>
        <dbReference type="RefSeq" id="XP_019495237.1"/>
    </source>
</evidence>
<keyword evidence="4" id="KW-0964">Secreted</keyword>
<dbReference type="InterPro" id="IPR050787">
    <property type="entry name" value="Natriuretic_peptide"/>
</dbReference>
<dbReference type="KEGG" id="hai:109381223"/>
<keyword evidence="6 14" id="KW-0732">Signal</keyword>
<dbReference type="RefSeq" id="XP_019495237.1">
    <property type="nucleotide sequence ID" value="XM_019639692.1"/>
</dbReference>
<dbReference type="PANTHER" id="PTHR14066">
    <property type="entry name" value="ATRIAL NATRIURETIC FACTOR PRECURSOR"/>
    <property type="match status" value="1"/>
</dbReference>
<evidence type="ECO:0000256" key="6">
    <source>
        <dbReference type="ARBA" id="ARBA00022729"/>
    </source>
</evidence>
<dbReference type="GO" id="GO:0005737">
    <property type="term" value="C:cytoplasm"/>
    <property type="evidence" value="ECO:0007669"/>
    <property type="project" value="TreeGrafter"/>
</dbReference>
<comment type="function">
    <text evidence="12">Cardiac hormone that plays a key role in mediating cardio-renal homeostasis. May also function as a paracrine antifibrotic factor in the heart. Acts by specifically binding and stimulating NPR1 to produce cGMP, which in turn activates effector proteins that drive various biological responses. Involved in regulating the extracellular fluid volume and maintaining the fluid-electrolyte balance through natriuresis, diuresis, vasorelaxation, and inhibition of renin and aldosterone secretion. Binds the clearance receptor NPR3.</text>
</comment>
<dbReference type="GO" id="GO:0097746">
    <property type="term" value="P:blood vessel diameter maintenance"/>
    <property type="evidence" value="ECO:0007669"/>
    <property type="project" value="UniProtKB-KW"/>
</dbReference>
<dbReference type="GO" id="GO:0005615">
    <property type="term" value="C:extracellular space"/>
    <property type="evidence" value="ECO:0007669"/>
    <property type="project" value="TreeGrafter"/>
</dbReference>
<dbReference type="GO" id="GO:0051427">
    <property type="term" value="F:hormone receptor binding"/>
    <property type="evidence" value="ECO:0007669"/>
    <property type="project" value="TreeGrafter"/>
</dbReference>
<dbReference type="GeneID" id="109381223"/>
<feature type="signal peptide" evidence="14">
    <location>
        <begin position="1"/>
        <end position="26"/>
    </location>
</feature>
<dbReference type="AlphaFoldDB" id="A0A8B7R3L9"/>
<dbReference type="PRINTS" id="PR00712">
    <property type="entry name" value="BNATPEPTIDE"/>
</dbReference>
<evidence type="ECO:0000256" key="12">
    <source>
        <dbReference type="ARBA" id="ARBA00045790"/>
    </source>
</evidence>
<evidence type="ECO:0000313" key="15">
    <source>
        <dbReference type="Proteomes" id="UP000694851"/>
    </source>
</evidence>
<evidence type="ECO:0000256" key="10">
    <source>
        <dbReference type="ARBA" id="ARBA00032322"/>
    </source>
</evidence>
<proteinExistence type="inferred from homology"/>
<accession>A0A8B7R3L9</accession>
<dbReference type="InterPro" id="IPR002408">
    <property type="entry name" value="Natriuretic_peptide_brain"/>
</dbReference>
<feature type="chain" id="PRO_5034698491" description="Natriuretic peptides B" evidence="14">
    <location>
        <begin position="27"/>
        <end position="122"/>
    </location>
</feature>
<dbReference type="GO" id="GO:0003085">
    <property type="term" value="P:negative regulation of systemic arterial blood pressure"/>
    <property type="evidence" value="ECO:0007669"/>
    <property type="project" value="TreeGrafter"/>
</dbReference>
<comment type="subcellular location">
    <subcellularLocation>
        <location evidence="1">Secreted</location>
    </subcellularLocation>
</comment>
<reference evidence="16" key="1">
    <citation type="submission" date="2025-08" db="UniProtKB">
        <authorList>
            <consortium name="RefSeq"/>
        </authorList>
    </citation>
    <scope>IDENTIFICATION</scope>
    <source>
        <tissue evidence="16">Muscle</tissue>
    </source>
</reference>
<dbReference type="GO" id="GO:0006182">
    <property type="term" value="P:cGMP biosynthetic process"/>
    <property type="evidence" value="ECO:0007669"/>
    <property type="project" value="TreeGrafter"/>
</dbReference>
<evidence type="ECO:0000256" key="14">
    <source>
        <dbReference type="SAM" id="SignalP"/>
    </source>
</evidence>
<gene>
    <name evidence="16" type="primary">NPPB</name>
</gene>
<dbReference type="PANTHER" id="PTHR14066:SF10">
    <property type="entry name" value="NATRIURETIC PEPTIDES B"/>
    <property type="match status" value="1"/>
</dbReference>
<dbReference type="GO" id="GO:0007218">
    <property type="term" value="P:neuropeptide signaling pathway"/>
    <property type="evidence" value="ECO:0007669"/>
    <property type="project" value="TreeGrafter"/>
</dbReference>